<dbReference type="PANTHER" id="PTHR42953:SF1">
    <property type="entry name" value="METAL-BINDING PROTEIN HI_0362-RELATED"/>
    <property type="match status" value="1"/>
</dbReference>
<keyword evidence="8" id="KW-1185">Reference proteome</keyword>
<accession>A0ABW8PWV3</accession>
<dbReference type="RefSeq" id="WP_405337991.1">
    <property type="nucleotide sequence ID" value="NZ_JBANFI010000002.1"/>
</dbReference>
<dbReference type="Proteomes" id="UP001621714">
    <property type="component" value="Unassembled WGS sequence"/>
</dbReference>
<dbReference type="InterPro" id="IPR006127">
    <property type="entry name" value="ZnuA-like"/>
</dbReference>
<dbReference type="PRINTS" id="PR00334">
    <property type="entry name" value="KININOGEN"/>
</dbReference>
<feature type="compositionally biased region" description="Basic and acidic residues" evidence="5">
    <location>
        <begin position="121"/>
        <end position="164"/>
    </location>
</feature>
<organism evidence="7 8">
    <name type="scientific">Marinospirillum alkalitolerans</name>
    <dbReference type="NCBI Taxonomy" id="3123374"/>
    <lineage>
        <taxon>Bacteria</taxon>
        <taxon>Pseudomonadati</taxon>
        <taxon>Pseudomonadota</taxon>
        <taxon>Gammaproteobacteria</taxon>
        <taxon>Oceanospirillales</taxon>
        <taxon>Oceanospirillaceae</taxon>
        <taxon>Marinospirillum</taxon>
    </lineage>
</organism>
<dbReference type="InterPro" id="IPR050492">
    <property type="entry name" value="Bact_metal-bind_prot9"/>
</dbReference>
<dbReference type="SUPFAM" id="SSF53807">
    <property type="entry name" value="Helical backbone' metal receptor"/>
    <property type="match status" value="1"/>
</dbReference>
<feature type="chain" id="PRO_5046677678" evidence="6">
    <location>
        <begin position="24"/>
        <end position="373"/>
    </location>
</feature>
<feature type="region of interest" description="Disordered" evidence="5">
    <location>
        <begin position="120"/>
        <end position="202"/>
    </location>
</feature>
<keyword evidence="3" id="KW-0479">Metal-binding</keyword>
<dbReference type="InterPro" id="IPR002395">
    <property type="entry name" value="Kininogen"/>
</dbReference>
<evidence type="ECO:0000256" key="4">
    <source>
        <dbReference type="ARBA" id="ARBA00022729"/>
    </source>
</evidence>
<dbReference type="Gene3D" id="3.40.50.1980">
    <property type="entry name" value="Nitrogenase molybdenum iron protein domain"/>
    <property type="match status" value="3"/>
</dbReference>
<comment type="subcellular location">
    <subcellularLocation>
        <location evidence="1">Cell envelope</location>
    </subcellularLocation>
</comment>
<evidence type="ECO:0000313" key="7">
    <source>
        <dbReference type="EMBL" id="MFK7160389.1"/>
    </source>
</evidence>
<feature type="compositionally biased region" description="Basic residues" evidence="5">
    <location>
        <begin position="183"/>
        <end position="192"/>
    </location>
</feature>
<evidence type="ECO:0000256" key="5">
    <source>
        <dbReference type="SAM" id="MobiDB-lite"/>
    </source>
</evidence>
<evidence type="ECO:0000256" key="3">
    <source>
        <dbReference type="ARBA" id="ARBA00022723"/>
    </source>
</evidence>
<keyword evidence="4 6" id="KW-0732">Signal</keyword>
<dbReference type="PANTHER" id="PTHR42953">
    <property type="entry name" value="HIGH-AFFINITY ZINC UPTAKE SYSTEM PROTEIN ZNUA-RELATED"/>
    <property type="match status" value="1"/>
</dbReference>
<evidence type="ECO:0000256" key="1">
    <source>
        <dbReference type="ARBA" id="ARBA00004196"/>
    </source>
</evidence>
<evidence type="ECO:0000313" key="8">
    <source>
        <dbReference type="Proteomes" id="UP001621714"/>
    </source>
</evidence>
<dbReference type="Pfam" id="PF01297">
    <property type="entry name" value="ZnuA"/>
    <property type="match status" value="1"/>
</dbReference>
<keyword evidence="2" id="KW-0813">Transport</keyword>
<name>A0ABW8PWV3_9GAMM</name>
<proteinExistence type="predicted"/>
<gene>
    <name evidence="7" type="ORF">V6U78_04985</name>
</gene>
<evidence type="ECO:0000256" key="6">
    <source>
        <dbReference type="SAM" id="SignalP"/>
    </source>
</evidence>
<feature type="signal peptide" evidence="6">
    <location>
        <begin position="1"/>
        <end position="23"/>
    </location>
</feature>
<comment type="caution">
    <text evidence="7">The sequence shown here is derived from an EMBL/GenBank/DDBJ whole genome shotgun (WGS) entry which is preliminary data.</text>
</comment>
<dbReference type="EMBL" id="JBANFI010000002">
    <property type="protein sequence ID" value="MFK7160389.1"/>
    <property type="molecule type" value="Genomic_DNA"/>
</dbReference>
<protein>
    <submittedName>
        <fullName evidence="7">Zinc ABC transporter substrate-binding protein</fullName>
    </submittedName>
</protein>
<sequence>MSKKSFLGWGSALLLGLSASSWAAEPLRVVTSFSILQDMTEQVGGERVQVTSLVGPNQDAHVYQPRPSDSRALAQADLVIMNGLYFEGWITRLLEASGYQGPLVSAAEQIQVIAYAEEEAASGHDHGHSHNHSHNHDHGHSHSHSHSHDHGHSHNHGHSHDHGHSHNHSHNHNHSHSHDHGHGHNHSHNHSHDHHDHGEYDPHAWQSLRQGQQYVIAIRDALQQLDPEHADFYQQRAAAYLAELERVHQQYVAAFAALPAERRRGLTDHDAFGYLARDYDVTLLAAQGLSTSAEPSAAGIARLVRQIREQQISAIFVENIGDGRLIDQLRREGNIHFGGTLYSDALDSEGPASTYLGMMQHNLETLLQAFQPR</sequence>
<feature type="compositionally biased region" description="Basic residues" evidence="5">
    <location>
        <begin position="165"/>
        <end position="175"/>
    </location>
</feature>
<evidence type="ECO:0000256" key="2">
    <source>
        <dbReference type="ARBA" id="ARBA00022448"/>
    </source>
</evidence>
<feature type="compositionally biased region" description="Basic and acidic residues" evidence="5">
    <location>
        <begin position="193"/>
        <end position="202"/>
    </location>
</feature>
<reference evidence="7 8" key="1">
    <citation type="submission" date="2024-02" db="EMBL/GenBank/DDBJ databases">
        <title>Marinospirillum sp. MEB 164 isolated from Lonar lake sediment.</title>
        <authorList>
            <person name="Joshi A."/>
            <person name="Thite S."/>
        </authorList>
    </citation>
    <scope>NUCLEOTIDE SEQUENCE [LARGE SCALE GENOMIC DNA]</scope>
    <source>
        <strain evidence="7 8">MEB164</strain>
    </source>
</reference>